<organism evidence="1 2">
    <name type="scientific">Solanum verrucosum</name>
    <dbReference type="NCBI Taxonomy" id="315347"/>
    <lineage>
        <taxon>Eukaryota</taxon>
        <taxon>Viridiplantae</taxon>
        <taxon>Streptophyta</taxon>
        <taxon>Embryophyta</taxon>
        <taxon>Tracheophyta</taxon>
        <taxon>Spermatophyta</taxon>
        <taxon>Magnoliopsida</taxon>
        <taxon>eudicotyledons</taxon>
        <taxon>Gunneridae</taxon>
        <taxon>Pentapetalae</taxon>
        <taxon>asterids</taxon>
        <taxon>lamiids</taxon>
        <taxon>Solanales</taxon>
        <taxon>Solanaceae</taxon>
        <taxon>Solanoideae</taxon>
        <taxon>Solaneae</taxon>
        <taxon>Solanum</taxon>
    </lineage>
</organism>
<dbReference type="AlphaFoldDB" id="A0AAF0V293"/>
<proteinExistence type="predicted"/>
<dbReference type="Proteomes" id="UP001234989">
    <property type="component" value="Chromosome 12"/>
</dbReference>
<gene>
    <name evidence="1" type="ORF">MTR67_050347</name>
</gene>
<evidence type="ECO:0000313" key="2">
    <source>
        <dbReference type="Proteomes" id="UP001234989"/>
    </source>
</evidence>
<evidence type="ECO:0000313" key="1">
    <source>
        <dbReference type="EMBL" id="WMV56962.1"/>
    </source>
</evidence>
<accession>A0AAF0V293</accession>
<name>A0AAF0V293_SOLVR</name>
<protein>
    <submittedName>
        <fullName evidence="1">Uncharacterized protein</fullName>
    </submittedName>
</protein>
<sequence length="74" mass="8507">MKFCCTVFIYFSKWEGKGSAEGQTKWKFELPPVCVRHHGFKLSGTNVQSRQTEAELTFDSLISRSRYAVQLLDS</sequence>
<reference evidence="1" key="1">
    <citation type="submission" date="2023-08" db="EMBL/GenBank/DDBJ databases">
        <title>A de novo genome assembly of Solanum verrucosum Schlechtendal, a Mexican diploid species geographically isolated from the other diploid A-genome species in potato relatives.</title>
        <authorList>
            <person name="Hosaka K."/>
        </authorList>
    </citation>
    <scope>NUCLEOTIDE SEQUENCE</scope>
    <source>
        <tissue evidence="1">Young leaves</tissue>
    </source>
</reference>
<keyword evidence="2" id="KW-1185">Reference proteome</keyword>
<dbReference type="EMBL" id="CP133623">
    <property type="protein sequence ID" value="WMV56962.1"/>
    <property type="molecule type" value="Genomic_DNA"/>
</dbReference>